<gene>
    <name evidence="2" type="ORF">TRFO_34496</name>
</gene>
<feature type="compositionally biased region" description="Low complexity" evidence="1">
    <location>
        <begin position="120"/>
        <end position="151"/>
    </location>
</feature>
<evidence type="ECO:0000313" key="2">
    <source>
        <dbReference type="EMBL" id="OHS99140.1"/>
    </source>
</evidence>
<name>A0A1J4JPE0_9EUKA</name>
<accession>A0A1J4JPE0</accession>
<dbReference type="AlphaFoldDB" id="A0A1J4JPE0"/>
<feature type="compositionally biased region" description="Polar residues" evidence="1">
    <location>
        <begin position="24"/>
        <end position="51"/>
    </location>
</feature>
<dbReference type="Proteomes" id="UP000179807">
    <property type="component" value="Unassembled WGS sequence"/>
</dbReference>
<comment type="caution">
    <text evidence="2">The sequence shown here is derived from an EMBL/GenBank/DDBJ whole genome shotgun (WGS) entry which is preliminary data.</text>
</comment>
<dbReference type="GeneID" id="94844396"/>
<feature type="compositionally biased region" description="Low complexity" evidence="1">
    <location>
        <begin position="103"/>
        <end position="112"/>
    </location>
</feature>
<protein>
    <submittedName>
        <fullName evidence="2">Uncharacterized protein</fullName>
    </submittedName>
</protein>
<dbReference type="VEuPathDB" id="TrichDB:TRFO_34496"/>
<evidence type="ECO:0000313" key="3">
    <source>
        <dbReference type="Proteomes" id="UP000179807"/>
    </source>
</evidence>
<organism evidence="2 3">
    <name type="scientific">Tritrichomonas foetus</name>
    <dbReference type="NCBI Taxonomy" id="1144522"/>
    <lineage>
        <taxon>Eukaryota</taxon>
        <taxon>Metamonada</taxon>
        <taxon>Parabasalia</taxon>
        <taxon>Tritrichomonadida</taxon>
        <taxon>Tritrichomonadidae</taxon>
        <taxon>Tritrichomonas</taxon>
    </lineage>
</organism>
<feature type="compositionally biased region" description="Low complexity" evidence="1">
    <location>
        <begin position="181"/>
        <end position="204"/>
    </location>
</feature>
<reference evidence="2" key="1">
    <citation type="submission" date="2016-10" db="EMBL/GenBank/DDBJ databases">
        <authorList>
            <person name="Benchimol M."/>
            <person name="Almeida L.G."/>
            <person name="Vasconcelos A.T."/>
            <person name="Perreira-Neves A."/>
            <person name="Rosa I.A."/>
            <person name="Tasca T."/>
            <person name="Bogo M.R."/>
            <person name="de Souza W."/>
        </authorList>
    </citation>
    <scope>NUCLEOTIDE SEQUENCE [LARGE SCALE GENOMIC DNA]</scope>
    <source>
        <strain evidence="2">K</strain>
    </source>
</reference>
<keyword evidence="3" id="KW-1185">Reference proteome</keyword>
<dbReference type="OrthoDB" id="10674629at2759"/>
<evidence type="ECO:0000256" key="1">
    <source>
        <dbReference type="SAM" id="MobiDB-lite"/>
    </source>
</evidence>
<dbReference type="EMBL" id="MLAK01001022">
    <property type="protein sequence ID" value="OHS99140.1"/>
    <property type="molecule type" value="Genomic_DNA"/>
</dbReference>
<proteinExistence type="predicted"/>
<feature type="region of interest" description="Disordered" evidence="1">
    <location>
        <begin position="103"/>
        <end position="221"/>
    </location>
</feature>
<dbReference type="RefSeq" id="XP_068352277.1">
    <property type="nucleotide sequence ID" value="XM_068509692.1"/>
</dbReference>
<feature type="region of interest" description="Disordered" evidence="1">
    <location>
        <begin position="1"/>
        <end position="51"/>
    </location>
</feature>
<feature type="compositionally biased region" description="Polar residues" evidence="1">
    <location>
        <begin position="160"/>
        <end position="172"/>
    </location>
</feature>
<sequence>MANRFGKSPNGDQPNNIIPHMPNSMPNMASTPQQAQGSPYNPSPNFQQSQMAGSPYQQMGMTSQPLMMYPPAHNQMIQNPTMAQQNPMNLRQTPSQMSPFVVPQAQQAPNPQLSGQSPYSQLPNQIPNPIQSQIQNQMQNQMQNQIQSSSQGHALLHQGQGPSPHNGLSANPQLMPPQPGIQPGIQPSIQPGIQSGIQPGIQPQAHQNVDKNGKRRNEPPKADVRIIHFTLSDFIQSCKLQASFAQRISNYTRKTQMKVSEQAIQTLALALKNRMTDVVKMSVYYSQKRRNTLLPSDPIFSDFPLAQFALLESEKRIITDRLQLKPVPTDSIPPLLEHFKNQALFGLASRASGKRREEITSLVKDNEEKEQLDVNTIKDLIPMMVKNPNVTIEDVFAFIENDIIITPSKLKYRTSFALQYRKVSTMLNNSMNRPP</sequence>
<feature type="compositionally biased region" description="Basic and acidic residues" evidence="1">
    <location>
        <begin position="208"/>
        <end position="221"/>
    </location>
</feature>